<feature type="transmembrane region" description="Helical" evidence="6">
    <location>
        <begin position="134"/>
        <end position="159"/>
    </location>
</feature>
<feature type="transmembrane region" description="Helical" evidence="6">
    <location>
        <begin position="16"/>
        <end position="35"/>
    </location>
</feature>
<proteinExistence type="inferred from homology"/>
<dbReference type="PANTHER" id="PTHR33048">
    <property type="entry name" value="PTH11-LIKE INTEGRAL MEMBRANE PROTEIN (AFU_ORTHOLOGUE AFUA_5G11245)"/>
    <property type="match status" value="1"/>
</dbReference>
<evidence type="ECO:0000256" key="2">
    <source>
        <dbReference type="ARBA" id="ARBA00022692"/>
    </source>
</evidence>
<comment type="similarity">
    <text evidence="5">Belongs to the SAT4 family.</text>
</comment>
<organism evidence="8 9">
    <name type="scientific">Claviceps pusilla</name>
    <dbReference type="NCBI Taxonomy" id="123648"/>
    <lineage>
        <taxon>Eukaryota</taxon>
        <taxon>Fungi</taxon>
        <taxon>Dikarya</taxon>
        <taxon>Ascomycota</taxon>
        <taxon>Pezizomycotina</taxon>
        <taxon>Sordariomycetes</taxon>
        <taxon>Hypocreomycetidae</taxon>
        <taxon>Hypocreales</taxon>
        <taxon>Clavicipitaceae</taxon>
        <taxon>Claviceps</taxon>
    </lineage>
</organism>
<comment type="subcellular location">
    <subcellularLocation>
        <location evidence="1">Membrane</location>
        <topology evidence="1">Multi-pass membrane protein</topology>
    </subcellularLocation>
</comment>
<evidence type="ECO:0000256" key="1">
    <source>
        <dbReference type="ARBA" id="ARBA00004141"/>
    </source>
</evidence>
<dbReference type="InterPro" id="IPR049326">
    <property type="entry name" value="Rhodopsin_dom_fungi"/>
</dbReference>
<dbReference type="Proteomes" id="UP000748025">
    <property type="component" value="Unassembled WGS sequence"/>
</dbReference>
<keyword evidence="2 6" id="KW-0812">Transmembrane</keyword>
<feature type="transmembrane region" description="Helical" evidence="6">
    <location>
        <begin position="55"/>
        <end position="80"/>
    </location>
</feature>
<dbReference type="InterPro" id="IPR052337">
    <property type="entry name" value="SAT4-like"/>
</dbReference>
<feature type="transmembrane region" description="Helical" evidence="6">
    <location>
        <begin position="92"/>
        <end position="114"/>
    </location>
</feature>
<keyword evidence="4 6" id="KW-0472">Membrane</keyword>
<evidence type="ECO:0000256" key="4">
    <source>
        <dbReference type="ARBA" id="ARBA00023136"/>
    </source>
</evidence>
<dbReference type="AlphaFoldDB" id="A0A9P7N484"/>
<feature type="domain" description="Rhodopsin" evidence="7">
    <location>
        <begin position="36"/>
        <end position="236"/>
    </location>
</feature>
<dbReference type="GO" id="GO:0016020">
    <property type="term" value="C:membrane"/>
    <property type="evidence" value="ECO:0007669"/>
    <property type="project" value="UniProtKB-SubCell"/>
</dbReference>
<evidence type="ECO:0000256" key="5">
    <source>
        <dbReference type="ARBA" id="ARBA00038359"/>
    </source>
</evidence>
<evidence type="ECO:0000259" key="7">
    <source>
        <dbReference type="Pfam" id="PF20684"/>
    </source>
</evidence>
<dbReference type="OrthoDB" id="444631at2759"/>
<feature type="transmembrane region" description="Helical" evidence="6">
    <location>
        <begin position="171"/>
        <end position="190"/>
    </location>
</feature>
<keyword evidence="3 6" id="KW-1133">Transmembrane helix</keyword>
<dbReference type="PANTHER" id="PTHR33048:SF55">
    <property type="entry name" value="INTEGRAL MEMBRANE PROTEIN"/>
    <property type="match status" value="1"/>
</dbReference>
<reference evidence="8" key="1">
    <citation type="journal article" date="2020" name="bioRxiv">
        <title>Whole genome comparisons of ergot fungi reveals the divergence and evolution of species within the genus Claviceps are the result of varying mechanisms driving genome evolution and host range expansion.</title>
        <authorList>
            <person name="Wyka S.A."/>
            <person name="Mondo S.J."/>
            <person name="Liu M."/>
            <person name="Dettman J."/>
            <person name="Nalam V."/>
            <person name="Broders K.D."/>
        </authorList>
    </citation>
    <scope>NUCLEOTIDE SEQUENCE</scope>
    <source>
        <strain evidence="8">CCC 602</strain>
    </source>
</reference>
<gene>
    <name evidence="8" type="ORF">E4U43_004387</name>
</gene>
<name>A0A9P7N484_9HYPO</name>
<comment type="caution">
    <text evidence="8">The sequence shown here is derived from an EMBL/GenBank/DDBJ whole genome shotgun (WGS) entry which is preliminary data.</text>
</comment>
<dbReference type="Pfam" id="PF20684">
    <property type="entry name" value="Fung_rhodopsin"/>
    <property type="match status" value="1"/>
</dbReference>
<evidence type="ECO:0000313" key="8">
    <source>
        <dbReference type="EMBL" id="KAG5990013.1"/>
    </source>
</evidence>
<dbReference type="EMBL" id="SRPW01002855">
    <property type="protein sequence ID" value="KAG5990013.1"/>
    <property type="molecule type" value="Genomic_DNA"/>
</dbReference>
<evidence type="ECO:0000256" key="3">
    <source>
        <dbReference type="ARBA" id="ARBA00022989"/>
    </source>
</evidence>
<evidence type="ECO:0000313" key="9">
    <source>
        <dbReference type="Proteomes" id="UP000748025"/>
    </source>
</evidence>
<sequence length="341" mass="37860">MAAGTGYDVSDVRQNTILSCVFFVLTPTFVLLRLWSRTCTKYGVGRDDFAILVSFLFYVAQIFCILTIHLTKSSILLLYLREFPQRWLRICSYVLLGIIVAYMVASVGTFIWQYSPIEGICNISLRPTCISWTVHRYANVVCSIVTDVLLLLLPIQPIWQSEWPVNQKRALVLVFALGGLVLVSSIMRAITLGPSTQTPDGTYDTMPSTTPTPWAIIEQNLAIICACSPTYRLVLARIFPKAFAAPTTAPAEAPAPGNRSGSLFTIGSIPKRLFRSPTHGEWLPYSGPPSGGYSRSIVQYRAGENTSQVCILPSMAQPGVSESHGRIWKTTRYEISYEPFQ</sequence>
<protein>
    <recommendedName>
        <fullName evidence="7">Rhodopsin domain-containing protein</fullName>
    </recommendedName>
</protein>
<keyword evidence="9" id="KW-1185">Reference proteome</keyword>
<evidence type="ECO:0000256" key="6">
    <source>
        <dbReference type="SAM" id="Phobius"/>
    </source>
</evidence>
<accession>A0A9P7N484</accession>